<dbReference type="SUPFAM" id="SSF51726">
    <property type="entry name" value="UROD/MetE-like"/>
    <property type="match status" value="1"/>
</dbReference>
<gene>
    <name evidence="1" type="ORF">Ga0074812_103212</name>
</gene>
<accession>A0A0S4QI05</accession>
<dbReference type="Proteomes" id="UP000198802">
    <property type="component" value="Unassembled WGS sequence"/>
</dbReference>
<reference evidence="2" key="1">
    <citation type="submission" date="2015-11" db="EMBL/GenBank/DDBJ databases">
        <authorList>
            <person name="Varghese N."/>
        </authorList>
    </citation>
    <scope>NUCLEOTIDE SEQUENCE [LARGE SCALE GENOMIC DNA]</scope>
    <source>
        <strain evidence="2">DSM 45899</strain>
    </source>
</reference>
<dbReference type="GO" id="GO:0032259">
    <property type="term" value="P:methylation"/>
    <property type="evidence" value="ECO:0007669"/>
    <property type="project" value="UniProtKB-KW"/>
</dbReference>
<dbReference type="AlphaFoldDB" id="A0A0S4QI05"/>
<protein>
    <submittedName>
        <fullName evidence="1">5-methyltetrahydropteroyltriglutamate--homocysteine methyltransferase</fullName>
    </submittedName>
</protein>
<dbReference type="GO" id="GO:0008168">
    <property type="term" value="F:methyltransferase activity"/>
    <property type="evidence" value="ECO:0007669"/>
    <property type="project" value="UniProtKB-KW"/>
</dbReference>
<evidence type="ECO:0000313" key="2">
    <source>
        <dbReference type="Proteomes" id="UP000198802"/>
    </source>
</evidence>
<keyword evidence="1" id="KW-0808">Transferase</keyword>
<evidence type="ECO:0000313" key="1">
    <source>
        <dbReference type="EMBL" id="CUU54722.1"/>
    </source>
</evidence>
<keyword evidence="1" id="KW-0489">Methyltransferase</keyword>
<dbReference type="EMBL" id="FAOZ01000003">
    <property type="protein sequence ID" value="CUU54722.1"/>
    <property type="molecule type" value="Genomic_DNA"/>
</dbReference>
<dbReference type="PANTHER" id="PTHR43844">
    <property type="entry name" value="METHIONINE SYNTHASE"/>
    <property type="match status" value="1"/>
</dbReference>
<proteinExistence type="predicted"/>
<dbReference type="PANTHER" id="PTHR43844:SF1">
    <property type="entry name" value="METHIONINE SYNTHASE"/>
    <property type="match status" value="1"/>
</dbReference>
<keyword evidence="2" id="KW-1185">Reference proteome</keyword>
<sequence length="374" mass="38918">MADDFKYHIDHHASLLPPAELVETRAAQLRGAVDGAALLAAEETAISQALLAQRRLGLAALSDGEFRRRNHLSVVYDGVAGFTDKPLPGGAFADLVGIAHAPEVRGLTDRPVGQGRLAKHEADCLLSGTDRPTLVALPSPGFLAELAGGVAVTGGEAGQGGTSGAAGQVEQVGADLARILGAEIAALAADGIRYILLTNPAYTFLLTEQGRSQARSRGIDPDSTIERMSQVDAQVLAGLETPAEFRVGLDITATGAVGGGYDPAAVERFLGGLGFGRLCVEYPAAPAERFPLGQLPAGLVVSLGIVDVDDPELEPVDELVGRIDDAAALIDVDDIAISTNGGFHATTVPLDAAHQRAKLQRVEMVARYFWGNEL</sequence>
<name>A0A0S4QI05_9ACTN</name>
<dbReference type="Gene3D" id="3.20.20.210">
    <property type="match status" value="1"/>
</dbReference>
<dbReference type="RefSeq" id="WP_091272516.1">
    <property type="nucleotide sequence ID" value="NZ_FAOZ01000003.1"/>
</dbReference>
<dbReference type="InterPro" id="IPR038071">
    <property type="entry name" value="UROD/MetE-like_sf"/>
</dbReference>
<organism evidence="1 2">
    <name type="scientific">Parafrankia irregularis</name>
    <dbReference type="NCBI Taxonomy" id="795642"/>
    <lineage>
        <taxon>Bacteria</taxon>
        <taxon>Bacillati</taxon>
        <taxon>Actinomycetota</taxon>
        <taxon>Actinomycetes</taxon>
        <taxon>Frankiales</taxon>
        <taxon>Frankiaceae</taxon>
        <taxon>Parafrankia</taxon>
    </lineage>
</organism>